<dbReference type="EMBL" id="CAWYQH010000001">
    <property type="protein sequence ID" value="CAK8672420.1"/>
    <property type="molecule type" value="Genomic_DNA"/>
</dbReference>
<reference evidence="2 3" key="1">
    <citation type="submission" date="2024-02" db="EMBL/GenBank/DDBJ databases">
        <authorList>
            <person name="Daric V."/>
            <person name="Darras S."/>
        </authorList>
    </citation>
    <scope>NUCLEOTIDE SEQUENCE [LARGE SCALE GENOMIC DNA]</scope>
</reference>
<name>A0ABP0F1U9_CLALP</name>
<feature type="compositionally biased region" description="Basic and acidic residues" evidence="1">
    <location>
        <begin position="46"/>
        <end position="59"/>
    </location>
</feature>
<sequence length="287" mass="32104">MEKTSLSSSKNRNSQHDETLLVRKVANSASSLLMTSQSSNNRAGRLRRERERQMRSRENERSMHVFIRLMRAGRIIDDNLNLEETRPQAPPTTPVPTLSGGQNISDHDVTITESLSKSTTPRQKNRRNGNTNRSPSMLVNNWIGNDEANHNSWLVMRGRNIRLQHQDHVRNALNGTRVVQSATPVTVAHNNAATVSPRLKINGRYYNTGLGSGQSRSCTTTPVQSSSCQQSFRYSKGTFSASSKIRFHEPKSSERIDSSFRSGRVTAPPDLSKTLVIRIPQSTKISP</sequence>
<gene>
    <name evidence="2" type="ORF">CVLEPA_LOCUS1375</name>
</gene>
<feature type="region of interest" description="Disordered" evidence="1">
    <location>
        <begin position="28"/>
        <end position="59"/>
    </location>
</feature>
<evidence type="ECO:0000313" key="3">
    <source>
        <dbReference type="Proteomes" id="UP001642483"/>
    </source>
</evidence>
<feature type="compositionally biased region" description="Low complexity" evidence="1">
    <location>
        <begin position="28"/>
        <end position="43"/>
    </location>
</feature>
<organism evidence="2 3">
    <name type="scientific">Clavelina lepadiformis</name>
    <name type="common">Light-bulb sea squirt</name>
    <name type="synonym">Ascidia lepadiformis</name>
    <dbReference type="NCBI Taxonomy" id="159417"/>
    <lineage>
        <taxon>Eukaryota</taxon>
        <taxon>Metazoa</taxon>
        <taxon>Chordata</taxon>
        <taxon>Tunicata</taxon>
        <taxon>Ascidiacea</taxon>
        <taxon>Aplousobranchia</taxon>
        <taxon>Clavelinidae</taxon>
        <taxon>Clavelina</taxon>
    </lineage>
</organism>
<feature type="compositionally biased region" description="Polar residues" evidence="1">
    <location>
        <begin position="95"/>
        <end position="104"/>
    </location>
</feature>
<dbReference type="Proteomes" id="UP001642483">
    <property type="component" value="Unassembled WGS sequence"/>
</dbReference>
<protein>
    <submittedName>
        <fullName evidence="2">Uncharacterized protein</fullName>
    </submittedName>
</protein>
<feature type="region of interest" description="Disordered" evidence="1">
    <location>
        <begin position="80"/>
        <end position="138"/>
    </location>
</feature>
<comment type="caution">
    <text evidence="2">The sequence shown here is derived from an EMBL/GenBank/DDBJ whole genome shotgun (WGS) entry which is preliminary data.</text>
</comment>
<evidence type="ECO:0000256" key="1">
    <source>
        <dbReference type="SAM" id="MobiDB-lite"/>
    </source>
</evidence>
<feature type="compositionally biased region" description="Polar residues" evidence="1">
    <location>
        <begin position="111"/>
        <end position="138"/>
    </location>
</feature>
<accession>A0ABP0F1U9</accession>
<keyword evidence="3" id="KW-1185">Reference proteome</keyword>
<evidence type="ECO:0000313" key="2">
    <source>
        <dbReference type="EMBL" id="CAK8672420.1"/>
    </source>
</evidence>
<proteinExistence type="predicted"/>